<dbReference type="InterPro" id="IPR043128">
    <property type="entry name" value="Rev_trsase/Diguanyl_cyclase"/>
</dbReference>
<protein>
    <submittedName>
        <fullName evidence="4">Diguanylate cyclase</fullName>
    </submittedName>
</protein>
<dbReference type="SUPFAM" id="SSF55073">
    <property type="entry name" value="Nucleotide cyclase"/>
    <property type="match status" value="1"/>
</dbReference>
<evidence type="ECO:0000259" key="3">
    <source>
        <dbReference type="PROSITE" id="PS50887"/>
    </source>
</evidence>
<keyword evidence="2" id="KW-0812">Transmembrane</keyword>
<keyword evidence="2" id="KW-0472">Membrane</keyword>
<gene>
    <name evidence="4" type="ORF">G5S52_05490</name>
</gene>
<dbReference type="AlphaFoldDB" id="A0A6M1R4D9"/>
<comment type="caution">
    <text evidence="4">The sequence shown here is derived from an EMBL/GenBank/DDBJ whole genome shotgun (WGS) entry which is preliminary data.</text>
</comment>
<accession>A0A6M1R4D9</accession>
<dbReference type="Gene3D" id="3.30.70.270">
    <property type="match status" value="1"/>
</dbReference>
<dbReference type="InterPro" id="IPR029787">
    <property type="entry name" value="Nucleotide_cyclase"/>
</dbReference>
<dbReference type="InterPro" id="IPR052163">
    <property type="entry name" value="DGC-Regulatory_Protein"/>
</dbReference>
<dbReference type="RefSeq" id="WP_165012147.1">
    <property type="nucleotide sequence ID" value="NZ_JAALDL010000003.1"/>
</dbReference>
<comment type="cofactor">
    <cofactor evidence="1">
        <name>Mg(2+)</name>
        <dbReference type="ChEBI" id="CHEBI:18420"/>
    </cofactor>
</comment>
<dbReference type="Pfam" id="PF00990">
    <property type="entry name" value="GGDEF"/>
    <property type="match status" value="1"/>
</dbReference>
<dbReference type="FunFam" id="3.30.70.270:FF:000001">
    <property type="entry name" value="Diguanylate cyclase domain protein"/>
    <property type="match status" value="1"/>
</dbReference>
<dbReference type="InterPro" id="IPR001638">
    <property type="entry name" value="Solute-binding_3/MltF_N"/>
</dbReference>
<reference evidence="4 5" key="1">
    <citation type="submission" date="2020-02" db="EMBL/GenBank/DDBJ databases">
        <title>The draft genome of Grimontia sedimenta sp. nov., isolated from benthic sediments near coral reefs south of Kuwait.</title>
        <authorList>
            <person name="Mahmoud H.M."/>
            <person name="Jose L."/>
            <person name="Eapen S."/>
        </authorList>
    </citation>
    <scope>NUCLEOTIDE SEQUENCE [LARGE SCALE GENOMIC DNA]</scope>
    <source>
        <strain evidence="4 5">S25</strain>
    </source>
</reference>
<evidence type="ECO:0000256" key="2">
    <source>
        <dbReference type="SAM" id="Phobius"/>
    </source>
</evidence>
<dbReference type="SMART" id="SM00267">
    <property type="entry name" value="GGDEF"/>
    <property type="match status" value="1"/>
</dbReference>
<dbReference type="EMBL" id="JAALDL010000003">
    <property type="protein sequence ID" value="NGN97125.1"/>
    <property type="molecule type" value="Genomic_DNA"/>
</dbReference>
<dbReference type="PANTHER" id="PTHR46663">
    <property type="entry name" value="DIGUANYLATE CYCLASE DGCT-RELATED"/>
    <property type="match status" value="1"/>
</dbReference>
<organism evidence="4 5">
    <name type="scientific">Grimontia sedimenti</name>
    <dbReference type="NCBI Taxonomy" id="2711294"/>
    <lineage>
        <taxon>Bacteria</taxon>
        <taxon>Pseudomonadati</taxon>
        <taxon>Pseudomonadota</taxon>
        <taxon>Gammaproteobacteria</taxon>
        <taxon>Vibrionales</taxon>
        <taxon>Vibrionaceae</taxon>
        <taxon>Grimontia</taxon>
    </lineage>
</organism>
<dbReference type="PROSITE" id="PS50887">
    <property type="entry name" value="GGDEF"/>
    <property type="match status" value="1"/>
</dbReference>
<dbReference type="Gene3D" id="3.40.190.10">
    <property type="entry name" value="Periplasmic binding protein-like II"/>
    <property type="match status" value="2"/>
</dbReference>
<dbReference type="InterPro" id="IPR000160">
    <property type="entry name" value="GGDEF_dom"/>
</dbReference>
<dbReference type="NCBIfam" id="TIGR00254">
    <property type="entry name" value="GGDEF"/>
    <property type="match status" value="1"/>
</dbReference>
<dbReference type="SUPFAM" id="SSF53850">
    <property type="entry name" value="Periplasmic binding protein-like II"/>
    <property type="match status" value="1"/>
</dbReference>
<keyword evidence="2" id="KW-1133">Transmembrane helix</keyword>
<keyword evidence="5" id="KW-1185">Reference proteome</keyword>
<dbReference type="Proteomes" id="UP000473008">
    <property type="component" value="Unassembled WGS sequence"/>
</dbReference>
<dbReference type="PANTHER" id="PTHR46663:SF2">
    <property type="entry name" value="GGDEF DOMAIN-CONTAINING PROTEIN"/>
    <property type="match status" value="1"/>
</dbReference>
<feature type="transmembrane region" description="Helical" evidence="2">
    <location>
        <begin position="279"/>
        <end position="301"/>
    </location>
</feature>
<proteinExistence type="predicted"/>
<name>A0A6M1R4D9_9GAMM</name>
<evidence type="ECO:0000313" key="4">
    <source>
        <dbReference type="EMBL" id="NGN97125.1"/>
    </source>
</evidence>
<dbReference type="CDD" id="cd01949">
    <property type="entry name" value="GGDEF"/>
    <property type="match status" value="1"/>
</dbReference>
<dbReference type="GO" id="GO:0003824">
    <property type="term" value="F:catalytic activity"/>
    <property type="evidence" value="ECO:0007669"/>
    <property type="project" value="UniProtKB-ARBA"/>
</dbReference>
<evidence type="ECO:0000256" key="1">
    <source>
        <dbReference type="ARBA" id="ARBA00001946"/>
    </source>
</evidence>
<sequence length="505" mass="56732">MAKLSPVISQISGQYQRYLFILFCMVMFSEVARAKQLTDQQKLQVRALGHISMCVEPNWLPFEAINNDGEYVGVLADYAELISRKLGLPFVLHPTASYHESLQALKAGVCDFIVADVATEQKLQDYLATEPYFISHRALATHVDAPFVDDLVNLGDETIGVLANSPAAEVIPKLYPHLTVQTFGSTEEGLKKIESRELFGFVSVLGSLVYVIQDHNITNVKIGGVLPSNAKLSMLVNKNRPELVGLFNIAINDISPLERKEIFERWFPVRYETGIDWGLFWSVIFAIFICSATTIGLFYYWNLRLKQEIRRRLEAEEKITELAMTDPLTKLANRIRFSDDLKLALHAATLKGRHVALAILDLDDFKPVNDLHGHPIGDECLRIVAGRLLQQCREQDTVARLGGDEFAIIYSGPESRDMLPDIAQRLIEAVGKPIYVDDIEIQVGLSIGFAVFPDHSIDSDSLVRHADEALYEAKDMGKNKFRIFEPNSVKKPERALGFQRKTVVS</sequence>
<dbReference type="CDD" id="cd13708">
    <property type="entry name" value="PBP2_BvgS_like_1"/>
    <property type="match status" value="1"/>
</dbReference>
<dbReference type="Pfam" id="PF00497">
    <property type="entry name" value="SBP_bac_3"/>
    <property type="match status" value="1"/>
</dbReference>
<feature type="domain" description="GGDEF" evidence="3">
    <location>
        <begin position="353"/>
        <end position="486"/>
    </location>
</feature>
<dbReference type="SMART" id="SM00062">
    <property type="entry name" value="PBPb"/>
    <property type="match status" value="1"/>
</dbReference>
<evidence type="ECO:0000313" key="5">
    <source>
        <dbReference type="Proteomes" id="UP000473008"/>
    </source>
</evidence>